<feature type="transmembrane region" description="Helical" evidence="2">
    <location>
        <begin position="206"/>
        <end position="227"/>
    </location>
</feature>
<dbReference type="SUPFAM" id="SSF54001">
    <property type="entry name" value="Cysteine proteinases"/>
    <property type="match status" value="1"/>
</dbReference>
<dbReference type="EMBL" id="JAJCIS010000002">
    <property type="protein sequence ID" value="MCB7386964.1"/>
    <property type="molecule type" value="Genomic_DNA"/>
</dbReference>
<feature type="region of interest" description="Disordered" evidence="1">
    <location>
        <begin position="577"/>
        <end position="650"/>
    </location>
</feature>
<feature type="compositionally biased region" description="Acidic residues" evidence="1">
    <location>
        <begin position="577"/>
        <end position="587"/>
    </location>
</feature>
<feature type="transmembrane region" description="Helical" evidence="2">
    <location>
        <begin position="660"/>
        <end position="680"/>
    </location>
</feature>
<evidence type="ECO:0000313" key="4">
    <source>
        <dbReference type="EMBL" id="MCB7386964.1"/>
    </source>
</evidence>
<dbReference type="Proteomes" id="UP001299546">
    <property type="component" value="Unassembled WGS sequence"/>
</dbReference>
<evidence type="ECO:0000256" key="1">
    <source>
        <dbReference type="SAM" id="MobiDB-lite"/>
    </source>
</evidence>
<feature type="compositionally biased region" description="Acidic residues" evidence="1">
    <location>
        <begin position="595"/>
        <end position="608"/>
    </location>
</feature>
<evidence type="ECO:0000259" key="3">
    <source>
        <dbReference type="SMART" id="SM00460"/>
    </source>
</evidence>
<name>A0ABS8DGM9_9FIRM</name>
<proteinExistence type="predicted"/>
<evidence type="ECO:0000256" key="2">
    <source>
        <dbReference type="SAM" id="Phobius"/>
    </source>
</evidence>
<feature type="transmembrane region" description="Helical" evidence="2">
    <location>
        <begin position="21"/>
        <end position="38"/>
    </location>
</feature>
<keyword evidence="2" id="KW-1133">Transmembrane helix</keyword>
<dbReference type="PANTHER" id="PTHR42736">
    <property type="entry name" value="PROTEIN-GLUTAMINE GAMMA-GLUTAMYLTRANSFERASE"/>
    <property type="match status" value="1"/>
</dbReference>
<keyword evidence="5" id="KW-1185">Reference proteome</keyword>
<accession>A0ABS8DGM9</accession>
<gene>
    <name evidence="4" type="ORF">LIZ65_06650</name>
</gene>
<feature type="transmembrane region" description="Helical" evidence="2">
    <location>
        <begin position="180"/>
        <end position="199"/>
    </location>
</feature>
<dbReference type="InterPro" id="IPR052901">
    <property type="entry name" value="Bact_TGase-like"/>
</dbReference>
<dbReference type="Gene3D" id="3.10.620.30">
    <property type="match status" value="1"/>
</dbReference>
<dbReference type="SMART" id="SM00460">
    <property type="entry name" value="TGc"/>
    <property type="match status" value="1"/>
</dbReference>
<protein>
    <submittedName>
        <fullName evidence="4">Transglutaminase-like domain-containing protein</fullName>
    </submittedName>
</protein>
<feature type="transmembrane region" description="Helical" evidence="2">
    <location>
        <begin position="124"/>
        <end position="147"/>
    </location>
</feature>
<feature type="transmembrane region" description="Helical" evidence="2">
    <location>
        <begin position="154"/>
        <end position="174"/>
    </location>
</feature>
<reference evidence="4 5" key="1">
    <citation type="submission" date="2021-10" db="EMBL/GenBank/DDBJ databases">
        <title>Collection of gut derived symbiotic bacterial strains cultured from healthy donors.</title>
        <authorList>
            <person name="Lin H."/>
            <person name="Littmann E."/>
            <person name="Kohout C."/>
            <person name="Pamer E.G."/>
        </authorList>
    </citation>
    <scope>NUCLEOTIDE SEQUENCE [LARGE SCALE GENOMIC DNA]</scope>
    <source>
        <strain evidence="4 5">DFI.1.165</strain>
    </source>
</reference>
<feature type="domain" description="Transglutaminase-like" evidence="3">
    <location>
        <begin position="495"/>
        <end position="571"/>
    </location>
</feature>
<feature type="transmembrane region" description="Helical" evidence="2">
    <location>
        <begin position="74"/>
        <end position="95"/>
    </location>
</feature>
<keyword evidence="2" id="KW-0812">Transmembrane</keyword>
<dbReference type="RefSeq" id="WP_227183389.1">
    <property type="nucleotide sequence ID" value="NZ_JAJCIQ010000002.1"/>
</dbReference>
<dbReference type="PANTHER" id="PTHR42736:SF1">
    <property type="entry name" value="PROTEIN-GLUTAMINE GAMMA-GLUTAMYLTRANSFERASE"/>
    <property type="match status" value="1"/>
</dbReference>
<feature type="transmembrane region" description="Helical" evidence="2">
    <location>
        <begin position="50"/>
        <end position="67"/>
    </location>
</feature>
<comment type="caution">
    <text evidence="4">The sequence shown here is derived from an EMBL/GenBank/DDBJ whole genome shotgun (WGS) entry which is preliminary data.</text>
</comment>
<sequence>MNGFEIKTEQQLEHTEKPINMAVHMVTLYMAAVSFWYGFLSVFRINVEPAVVYISLIFPVLIWSFIFRKRKGRVPAVLLTVFVCLLLGFSMQSYLADGFRHIANVYITLHNEFYTASQPLFAEMGSAGCMLAVVMIQMMLTAVLAAVLRARRCILVAIAFIFLPFLLAATVGYMPSAPSGWLIIGSGLLYVLVYSQTNLTMLKREVLTAGCLYTAVVLFASLIQPLILESRNGNKEEYIRIHDKLVEAQQLDLGEAVAERFRGSANYSVGGIGKGDLRNLAENRPQGSKDMEIVMEEAPPERLYLKAYVGSEYTGKKWEEPSARDFKRMLRSAGAAGKGGELFGEPYKRLEEGQDNITPLQMQVRLTGASDEFAYAPYFVNVTENDSVYADAYIQGRGKTERVYSFFPRIQAAALYRGELGEETEIWKAYEEYVEEAYTTKAQGLEKLEKYCSDMDTRSLNAVKMSIDEKFNDSLKYTREPGRYPSDEDFTEHFLLESRRGFCVHFATAATLIYRECGYPSRYVEGYAVPPSAFKMQEDGSYKAEVTDGMAHAWCETFQPGIGWKVQEHTLPFSEDEDWTTEVNTEEPENHDAGDAPDENEQQQEEQETPANQAEQGQSPEAPADAEDTNGENIPVPTEGKNGNEKNGAAAGGQRVLPKLAAGAALLFVFAFSVLLLCVVQQKIRMQKKRYGFRVKTQNQGIKNIFRAVYKIAVFAAPKERELNDRETLQWLQERFTELTEEEWEWLYDCALRAAFAEGQLEKAEQQKMYGLYKKFRKAVLSGLTVWRKFVFVFVKGL</sequence>
<dbReference type="InterPro" id="IPR002931">
    <property type="entry name" value="Transglutaminase-like"/>
</dbReference>
<keyword evidence="2" id="KW-0472">Membrane</keyword>
<organism evidence="4 5">
    <name type="scientific">Bariatricus massiliensis</name>
    <dbReference type="NCBI Taxonomy" id="1745713"/>
    <lineage>
        <taxon>Bacteria</taxon>
        <taxon>Bacillati</taxon>
        <taxon>Bacillota</taxon>
        <taxon>Clostridia</taxon>
        <taxon>Lachnospirales</taxon>
        <taxon>Lachnospiraceae</taxon>
        <taxon>Bariatricus</taxon>
    </lineage>
</organism>
<evidence type="ECO:0000313" key="5">
    <source>
        <dbReference type="Proteomes" id="UP001299546"/>
    </source>
</evidence>
<dbReference type="InterPro" id="IPR038765">
    <property type="entry name" value="Papain-like_cys_pep_sf"/>
</dbReference>
<feature type="compositionally biased region" description="Low complexity" evidence="1">
    <location>
        <begin position="639"/>
        <end position="650"/>
    </location>
</feature>
<dbReference type="Pfam" id="PF01841">
    <property type="entry name" value="Transglut_core"/>
    <property type="match status" value="1"/>
</dbReference>